<gene>
    <name evidence="2" type="ORF">MEDL_67060</name>
</gene>
<dbReference type="PANTHER" id="PTHR25462:SF296">
    <property type="entry name" value="MEIOTIC P26, ISOFORM F"/>
    <property type="match status" value="1"/>
</dbReference>
<name>A0A8S3VKX8_MYTED</name>
<evidence type="ECO:0000313" key="3">
    <source>
        <dbReference type="Proteomes" id="UP000683360"/>
    </source>
</evidence>
<sequence>MTSSEQHICTICHDEGIYNRAVTWCTECEVFFCGDCEKPHAKFKLSEKHKTMTSDDYQKLHTFLQAMNFQCREHKKKYELYCSFHASPCCVQCITDTHQICHELKPLSHILKQVKLSASVQLLEKDLKNVNGKLVRTITYLKTRISTNNIQKTKAVEKIRHMRKSIDDFLTKLEQQILDDLESKYSKLKSKLVNLVQQMENQTSKLNQMQIEFTKMTQYATEPKTYVIMKDVEKMTFRTLTIPNDLKVLNLSACVALPNSEVIILDFTKYQLLLFGNDGIFIRKVILFSAGPDDACFVRNNIVAVTLGPTNQTALVDVEKNQIIENIRLSHYCRGVASDGKVLIISCGMASTIVNLKDMSHTILYEVQTSRISIFQGHMVLFGLKAKLVATKVPENYSGHLCPMTLKIHEDLQ</sequence>
<dbReference type="Proteomes" id="UP000683360">
    <property type="component" value="Unassembled WGS sequence"/>
</dbReference>
<proteinExistence type="predicted"/>
<dbReference type="Pfam" id="PF22586">
    <property type="entry name" value="ANCHR-like_BBOX"/>
    <property type="match status" value="1"/>
</dbReference>
<evidence type="ECO:0000313" key="2">
    <source>
        <dbReference type="EMBL" id="CAG2255682.1"/>
    </source>
</evidence>
<dbReference type="Gene3D" id="3.30.160.60">
    <property type="entry name" value="Classic Zinc Finger"/>
    <property type="match status" value="1"/>
</dbReference>
<keyword evidence="3" id="KW-1185">Reference proteome</keyword>
<dbReference type="OrthoDB" id="6270329at2759"/>
<evidence type="ECO:0008006" key="4">
    <source>
        <dbReference type="Google" id="ProtNLM"/>
    </source>
</evidence>
<reference evidence="2" key="1">
    <citation type="submission" date="2021-03" db="EMBL/GenBank/DDBJ databases">
        <authorList>
            <person name="Bekaert M."/>
        </authorList>
    </citation>
    <scope>NUCLEOTIDE SEQUENCE</scope>
</reference>
<dbReference type="PANTHER" id="PTHR25462">
    <property type="entry name" value="BONUS, ISOFORM C-RELATED"/>
    <property type="match status" value="1"/>
</dbReference>
<dbReference type="EMBL" id="CAJPWZ010003281">
    <property type="protein sequence ID" value="CAG2255682.1"/>
    <property type="molecule type" value="Genomic_DNA"/>
</dbReference>
<dbReference type="InterPro" id="IPR047153">
    <property type="entry name" value="TRIM45/56/19-like"/>
</dbReference>
<dbReference type="CDD" id="cd19757">
    <property type="entry name" value="Bbox1"/>
    <property type="match status" value="1"/>
</dbReference>
<comment type="caution">
    <text evidence="2">The sequence shown here is derived from an EMBL/GenBank/DDBJ whole genome shotgun (WGS) entry which is preliminary data.</text>
</comment>
<feature type="coiled-coil region" evidence="1">
    <location>
        <begin position="178"/>
        <end position="212"/>
    </location>
</feature>
<accession>A0A8S3VKX8</accession>
<protein>
    <recommendedName>
        <fullName evidence="4">B box-type domain-containing protein</fullName>
    </recommendedName>
</protein>
<organism evidence="2 3">
    <name type="scientific">Mytilus edulis</name>
    <name type="common">Blue mussel</name>
    <dbReference type="NCBI Taxonomy" id="6550"/>
    <lineage>
        <taxon>Eukaryota</taxon>
        <taxon>Metazoa</taxon>
        <taxon>Spiralia</taxon>
        <taxon>Lophotrochozoa</taxon>
        <taxon>Mollusca</taxon>
        <taxon>Bivalvia</taxon>
        <taxon>Autobranchia</taxon>
        <taxon>Pteriomorphia</taxon>
        <taxon>Mytilida</taxon>
        <taxon>Mytiloidea</taxon>
        <taxon>Mytilidae</taxon>
        <taxon>Mytilinae</taxon>
        <taxon>Mytilus</taxon>
    </lineage>
</organism>
<dbReference type="GO" id="GO:0061630">
    <property type="term" value="F:ubiquitin protein ligase activity"/>
    <property type="evidence" value="ECO:0007669"/>
    <property type="project" value="TreeGrafter"/>
</dbReference>
<evidence type="ECO:0000256" key="1">
    <source>
        <dbReference type="SAM" id="Coils"/>
    </source>
</evidence>
<dbReference type="AlphaFoldDB" id="A0A8S3VKX8"/>
<keyword evidence="1" id="KW-0175">Coiled coil</keyword>